<dbReference type="Proteomes" id="UP000242450">
    <property type="component" value="Chromosome 25"/>
</dbReference>
<evidence type="ECO:0000313" key="2">
    <source>
        <dbReference type="Proteomes" id="UP000242450"/>
    </source>
</evidence>
<reference evidence="1 2" key="1">
    <citation type="journal article" date="2018" name="Mol. Genet. Genomics">
        <title>The red deer Cervus elaphus genome CerEla1.0: sequencing, annotating, genes, and chromosomes.</title>
        <authorList>
            <person name="Bana N.A."/>
            <person name="Nyiri A."/>
            <person name="Nagy J."/>
            <person name="Frank K."/>
            <person name="Nagy T."/>
            <person name="Steger V."/>
            <person name="Schiller M."/>
            <person name="Lakatos P."/>
            <person name="Sugar L."/>
            <person name="Horn P."/>
            <person name="Barta E."/>
            <person name="Orosz L."/>
        </authorList>
    </citation>
    <scope>NUCLEOTIDE SEQUENCE [LARGE SCALE GENOMIC DNA]</scope>
    <source>
        <strain evidence="1">Hungarian</strain>
    </source>
</reference>
<dbReference type="AlphaFoldDB" id="A0A212C8K0"/>
<gene>
    <name evidence="1" type="ORF">Celaphus_00017938</name>
</gene>
<comment type="caution">
    <text evidence="1">The sequence shown here is derived from an EMBL/GenBank/DDBJ whole genome shotgun (WGS) entry which is preliminary data.</text>
</comment>
<protein>
    <submittedName>
        <fullName evidence="1">Uncharacterized protein</fullName>
    </submittedName>
</protein>
<evidence type="ECO:0000313" key="1">
    <source>
        <dbReference type="EMBL" id="OWK02308.1"/>
    </source>
</evidence>
<organism evidence="1 2">
    <name type="scientific">Cervus elaphus hippelaphus</name>
    <name type="common">European red deer</name>
    <dbReference type="NCBI Taxonomy" id="46360"/>
    <lineage>
        <taxon>Eukaryota</taxon>
        <taxon>Metazoa</taxon>
        <taxon>Chordata</taxon>
        <taxon>Craniata</taxon>
        <taxon>Vertebrata</taxon>
        <taxon>Euteleostomi</taxon>
        <taxon>Mammalia</taxon>
        <taxon>Eutheria</taxon>
        <taxon>Laurasiatheria</taxon>
        <taxon>Artiodactyla</taxon>
        <taxon>Ruminantia</taxon>
        <taxon>Pecora</taxon>
        <taxon>Cervidae</taxon>
        <taxon>Cervinae</taxon>
        <taxon>Cervus</taxon>
    </lineage>
</organism>
<sequence length="86" mass="9001">MCPLDKPGVENKWIPSAGSPVNLLHCSPTGPGSQTDVEVPLVLFGCGDVPFSSDEVIPSSMSSKSGSLGSNRPDYVTPEQIVCLKL</sequence>
<dbReference type="EMBL" id="MKHE01000025">
    <property type="protein sequence ID" value="OWK02308.1"/>
    <property type="molecule type" value="Genomic_DNA"/>
</dbReference>
<keyword evidence="2" id="KW-1185">Reference proteome</keyword>
<name>A0A212C8K0_CEREH</name>
<proteinExistence type="predicted"/>
<accession>A0A212C8K0</accession>